<proteinExistence type="predicted"/>
<name>A0AAE1JKC9_9FABA</name>
<gene>
    <name evidence="1" type="ORF">QN277_022990</name>
</gene>
<dbReference type="Proteomes" id="UP001293593">
    <property type="component" value="Unassembled WGS sequence"/>
</dbReference>
<evidence type="ECO:0000313" key="2">
    <source>
        <dbReference type="Proteomes" id="UP001293593"/>
    </source>
</evidence>
<dbReference type="EMBL" id="JAWXYG010000006">
    <property type="protein sequence ID" value="KAK4269893.1"/>
    <property type="molecule type" value="Genomic_DNA"/>
</dbReference>
<organism evidence="1 2">
    <name type="scientific">Acacia crassicarpa</name>
    <name type="common">northern wattle</name>
    <dbReference type="NCBI Taxonomy" id="499986"/>
    <lineage>
        <taxon>Eukaryota</taxon>
        <taxon>Viridiplantae</taxon>
        <taxon>Streptophyta</taxon>
        <taxon>Embryophyta</taxon>
        <taxon>Tracheophyta</taxon>
        <taxon>Spermatophyta</taxon>
        <taxon>Magnoliopsida</taxon>
        <taxon>eudicotyledons</taxon>
        <taxon>Gunneridae</taxon>
        <taxon>Pentapetalae</taxon>
        <taxon>rosids</taxon>
        <taxon>fabids</taxon>
        <taxon>Fabales</taxon>
        <taxon>Fabaceae</taxon>
        <taxon>Caesalpinioideae</taxon>
        <taxon>mimosoid clade</taxon>
        <taxon>Acacieae</taxon>
        <taxon>Acacia</taxon>
    </lineage>
</organism>
<comment type="caution">
    <text evidence="1">The sequence shown here is derived from an EMBL/GenBank/DDBJ whole genome shotgun (WGS) entry which is preliminary data.</text>
</comment>
<reference evidence="1" key="1">
    <citation type="submission" date="2023-10" db="EMBL/GenBank/DDBJ databases">
        <title>Chromosome-level genome of the transformable northern wattle, Acacia crassicarpa.</title>
        <authorList>
            <person name="Massaro I."/>
            <person name="Sinha N.R."/>
            <person name="Poethig S."/>
            <person name="Leichty A.R."/>
        </authorList>
    </citation>
    <scope>NUCLEOTIDE SEQUENCE</scope>
    <source>
        <strain evidence="1">Acra3RX</strain>
        <tissue evidence="1">Leaf</tissue>
    </source>
</reference>
<keyword evidence="2" id="KW-1185">Reference proteome</keyword>
<evidence type="ECO:0000313" key="1">
    <source>
        <dbReference type="EMBL" id="KAK4269893.1"/>
    </source>
</evidence>
<sequence length="98" mass="10849">MPKEQWLYFVAHKTDDWLLSVVVCLLVVAMPGRLCSDWFNNIASTVESAWGSTFVLLANSSTMIPRRTNTTVMNVASAELEARITSSTVRNVVVATPM</sequence>
<accession>A0AAE1JKC9</accession>
<protein>
    <submittedName>
        <fullName evidence="1">Uncharacterized protein</fullName>
    </submittedName>
</protein>
<dbReference type="AlphaFoldDB" id="A0AAE1JKC9"/>